<keyword evidence="1" id="KW-1133">Transmembrane helix</keyword>
<reference evidence="3 4" key="1">
    <citation type="submission" date="2016-10" db="EMBL/GenBank/DDBJ databases">
        <authorList>
            <person name="Varghese N."/>
            <person name="Submissions S."/>
        </authorList>
    </citation>
    <scope>NUCLEOTIDE SEQUENCE [LARGE SCALE GENOMIC DNA]</scope>
    <source>
        <strain evidence="3 4">ATCC 19403</strain>
    </source>
</reference>
<organism evidence="3 4">
    <name type="scientific">Lacrimispora sphenoides JCM 1415</name>
    <dbReference type="NCBI Taxonomy" id="1297793"/>
    <lineage>
        <taxon>Bacteria</taxon>
        <taxon>Bacillati</taxon>
        <taxon>Bacillota</taxon>
        <taxon>Clostridia</taxon>
        <taxon>Lachnospirales</taxon>
        <taxon>Lachnospiraceae</taxon>
        <taxon>Lacrimispora</taxon>
    </lineage>
</organism>
<evidence type="ECO:0000313" key="4">
    <source>
        <dbReference type="Proteomes" id="UP000198970"/>
    </source>
</evidence>
<proteinExistence type="predicted"/>
<evidence type="ECO:0000259" key="2">
    <source>
        <dbReference type="Pfam" id="PF04389"/>
    </source>
</evidence>
<dbReference type="EMBL" id="LT630003">
    <property type="protein sequence ID" value="SET97129.1"/>
    <property type="molecule type" value="Genomic_DNA"/>
</dbReference>
<feature type="transmembrane region" description="Helical" evidence="1">
    <location>
        <begin position="166"/>
        <end position="185"/>
    </location>
</feature>
<sequence>MISIDGEELGAFGSKAFVESHPEMKESIDLVINVDGRGNRGGVLMFESSAYNYELMRYFKLANSRPLAFSFTTSLYRKMPNITDMTNFLNAGYSGLNFTVAEGVENYGAMSDNYENFNPGTAYNYLRTVREIADYSAKEQFQDNSSKQDGVYFPFMPGHLVLMSNAVAYILSGFVVLAAMLWLILQSRRGRVRFRGIVISTGQLIGTIAVMTLLSWCIASLATQIMHLGESSNTETLFLCQTLVLTFGTLGISFFRMRKQSLTEALAGLLPLLMLLIIGTTVFFISISYLFTLPTLGLLLVAILERYNIGRLIAATVLGVGILLLYVPVCWLIYVSFLLPITPVVTALSILPISIVAAFFSTKYVTSPPVN</sequence>
<feature type="transmembrane region" description="Helical" evidence="1">
    <location>
        <begin position="341"/>
        <end position="361"/>
    </location>
</feature>
<feature type="transmembrane region" description="Helical" evidence="1">
    <location>
        <begin position="236"/>
        <end position="255"/>
    </location>
</feature>
<accession>A0ABY1CE53</accession>
<dbReference type="Pfam" id="PF04389">
    <property type="entry name" value="Peptidase_M28"/>
    <property type="match status" value="1"/>
</dbReference>
<keyword evidence="1" id="KW-0812">Transmembrane</keyword>
<protein>
    <submittedName>
        <fullName evidence="3">Peptidase family M28</fullName>
    </submittedName>
</protein>
<dbReference type="SUPFAM" id="SSF53187">
    <property type="entry name" value="Zn-dependent exopeptidases"/>
    <property type="match status" value="1"/>
</dbReference>
<evidence type="ECO:0000256" key="1">
    <source>
        <dbReference type="SAM" id="Phobius"/>
    </source>
</evidence>
<dbReference type="Proteomes" id="UP000198970">
    <property type="component" value="Chromosome I"/>
</dbReference>
<keyword evidence="4" id="KW-1185">Reference proteome</keyword>
<dbReference type="Gene3D" id="3.40.630.10">
    <property type="entry name" value="Zn peptidases"/>
    <property type="match status" value="1"/>
</dbReference>
<feature type="transmembrane region" description="Helical" evidence="1">
    <location>
        <begin position="197"/>
        <end position="216"/>
    </location>
</feature>
<feature type="domain" description="Peptidase M28" evidence="2">
    <location>
        <begin position="3"/>
        <end position="131"/>
    </location>
</feature>
<keyword evidence="1" id="KW-0472">Membrane</keyword>
<dbReference type="InterPro" id="IPR007484">
    <property type="entry name" value="Peptidase_M28"/>
</dbReference>
<name>A0ABY1CE53_9FIRM</name>
<evidence type="ECO:0000313" key="3">
    <source>
        <dbReference type="EMBL" id="SET97129.1"/>
    </source>
</evidence>
<gene>
    <name evidence="3" type="ORF">SAMN02745906_3533</name>
</gene>
<feature type="transmembrane region" description="Helical" evidence="1">
    <location>
        <begin position="312"/>
        <end position="334"/>
    </location>
</feature>
<feature type="transmembrane region" description="Helical" evidence="1">
    <location>
        <begin position="267"/>
        <end position="292"/>
    </location>
</feature>